<evidence type="ECO:0000313" key="2">
    <source>
        <dbReference type="EMBL" id="EEB14352.1"/>
    </source>
</evidence>
<dbReference type="CTD" id="8229723"/>
<dbReference type="InParanoid" id="E0VLU6"/>
<evidence type="ECO:0000313" key="3">
    <source>
        <dbReference type="EnsemblMetazoa" id="PHUM294320-PA"/>
    </source>
</evidence>
<sequence>MNQTNSIIKSKTSSVLPSENEMSLQMSPFKINVDKNIITKTPYKLGREPLLKHVPLKDIKFDSPRPPNLYPTLKCPEAKPKPEGLYYLPQNPNWTGLTDSSPYKIPPKPEFHTFKDILPERPKAQHYGTETLKNLKSQFLDNDEQLENEFVDNKFDEPVILKVELPPALRAKVMLKNITTNYKPNSQIFDVNMDKEKRLIELHKSIFIGNEYLMEKTPDLISIHEDCTQMQDLLEKINLMLHVAICKTKLSIPPTFLSKSNNADNVKPCKNENCPLTWDLNGVYYFKEVCPPDYLNVPSVRDWQMSPFSNERYDLDEIQKAERKGVKGKQELEELKKKYGLIPATEPCTKPNPPEDVQNENPDKMRKRCTSEYQYQPYGPPLLSTLSYNRPDLNQPRLYNYLGPSYFVGPGVKTPIPRMCSIIPCSGLEYRTRILSDIYVPYGPYEEVRLTQDQYVPLGPSPYRL</sequence>
<dbReference type="GeneID" id="8229723"/>
<organism>
    <name type="scientific">Pediculus humanus subsp. corporis</name>
    <name type="common">Body louse</name>
    <dbReference type="NCBI Taxonomy" id="121224"/>
    <lineage>
        <taxon>Eukaryota</taxon>
        <taxon>Metazoa</taxon>
        <taxon>Ecdysozoa</taxon>
        <taxon>Arthropoda</taxon>
        <taxon>Hexapoda</taxon>
        <taxon>Insecta</taxon>
        <taxon>Pterygota</taxon>
        <taxon>Neoptera</taxon>
        <taxon>Paraneoptera</taxon>
        <taxon>Psocodea</taxon>
        <taxon>Troctomorpha</taxon>
        <taxon>Phthiraptera</taxon>
        <taxon>Anoplura</taxon>
        <taxon>Pediculidae</taxon>
        <taxon>Pediculus</taxon>
    </lineage>
</organism>
<dbReference type="AlphaFoldDB" id="E0VLU6"/>
<dbReference type="VEuPathDB" id="VectorBase:PHUM294320"/>
<accession>E0VLU6</accession>
<evidence type="ECO:0000313" key="4">
    <source>
        <dbReference type="Proteomes" id="UP000009046"/>
    </source>
</evidence>
<feature type="region of interest" description="Disordered" evidence="1">
    <location>
        <begin position="1"/>
        <end position="20"/>
    </location>
</feature>
<dbReference type="KEGG" id="phu:Phum_PHUM294320"/>
<dbReference type="EnsemblMetazoa" id="PHUM294320-RA">
    <property type="protein sequence ID" value="PHUM294320-PA"/>
    <property type="gene ID" value="PHUM294320"/>
</dbReference>
<reference evidence="2" key="2">
    <citation type="submission" date="2007-04" db="EMBL/GenBank/DDBJ databases">
        <title>The genome of the human body louse.</title>
        <authorList>
            <consortium name="The Human Body Louse Genome Consortium"/>
            <person name="Kirkness E."/>
            <person name="Walenz B."/>
            <person name="Hass B."/>
            <person name="Bruggner R."/>
            <person name="Strausberg R."/>
        </authorList>
    </citation>
    <scope>NUCLEOTIDE SEQUENCE</scope>
    <source>
        <strain evidence="2">USDA</strain>
    </source>
</reference>
<gene>
    <name evidence="3" type="primary">8229723</name>
    <name evidence="2" type="ORF">Phum_PHUM294320</name>
</gene>
<keyword evidence="4" id="KW-1185">Reference proteome</keyword>
<reference evidence="3" key="3">
    <citation type="submission" date="2021-02" db="UniProtKB">
        <authorList>
            <consortium name="EnsemblMetazoa"/>
        </authorList>
    </citation>
    <scope>IDENTIFICATION</scope>
    <source>
        <strain evidence="3">USDA</strain>
    </source>
</reference>
<protein>
    <submittedName>
        <fullName evidence="2 3">Uncharacterized protein</fullName>
    </submittedName>
</protein>
<dbReference type="HOGENOM" id="CLU_588374_0_0_1"/>
<reference evidence="2" key="1">
    <citation type="submission" date="2007-04" db="EMBL/GenBank/DDBJ databases">
        <title>Annotation of Pediculus humanus corporis strain USDA.</title>
        <authorList>
            <person name="Kirkness E."/>
            <person name="Hannick L."/>
            <person name="Hass B."/>
            <person name="Bruggner R."/>
            <person name="Lawson D."/>
            <person name="Bidwell S."/>
            <person name="Joardar V."/>
            <person name="Caler E."/>
            <person name="Walenz B."/>
            <person name="Inman J."/>
            <person name="Schobel S."/>
            <person name="Galinsky K."/>
            <person name="Amedeo P."/>
            <person name="Strausberg R."/>
        </authorList>
    </citation>
    <scope>NUCLEOTIDE SEQUENCE</scope>
    <source>
        <strain evidence="2">USDA</strain>
    </source>
</reference>
<evidence type="ECO:0000256" key="1">
    <source>
        <dbReference type="SAM" id="MobiDB-lite"/>
    </source>
</evidence>
<name>E0VLU6_PEDHC</name>
<dbReference type="EMBL" id="DS235281">
    <property type="protein sequence ID" value="EEB14352.1"/>
    <property type="molecule type" value="Genomic_DNA"/>
</dbReference>
<dbReference type="EMBL" id="AAZO01003409">
    <property type="status" value="NOT_ANNOTATED_CDS"/>
    <property type="molecule type" value="Genomic_DNA"/>
</dbReference>
<dbReference type="RefSeq" id="XP_002427090.1">
    <property type="nucleotide sequence ID" value="XM_002427045.1"/>
</dbReference>
<proteinExistence type="predicted"/>
<dbReference type="Proteomes" id="UP000009046">
    <property type="component" value="Unassembled WGS sequence"/>
</dbReference>
<feature type="region of interest" description="Disordered" evidence="1">
    <location>
        <begin position="343"/>
        <end position="362"/>
    </location>
</feature>